<dbReference type="InterPro" id="IPR011152">
    <property type="entry name" value="Pesterase_MJ0912"/>
</dbReference>
<dbReference type="InterPro" id="IPR029052">
    <property type="entry name" value="Metallo-depent_PP-like"/>
</dbReference>
<dbReference type="OrthoDB" id="9813918at2"/>
<dbReference type="SUPFAM" id="SSF56300">
    <property type="entry name" value="Metallo-dependent phosphatases"/>
    <property type="match status" value="1"/>
</dbReference>
<evidence type="ECO:0000259" key="2">
    <source>
        <dbReference type="Pfam" id="PF12850"/>
    </source>
</evidence>
<dbReference type="PANTHER" id="PTHR42850">
    <property type="entry name" value="METALLOPHOSPHOESTERASE"/>
    <property type="match status" value="1"/>
</dbReference>
<protein>
    <submittedName>
        <fullName evidence="3">Phosphoesterase</fullName>
    </submittedName>
</protein>
<dbReference type="RefSeq" id="WP_036688230.1">
    <property type="nucleotide sequence ID" value="NZ_JNVM01000021.1"/>
</dbReference>
<accession>A0A081NYS5</accession>
<evidence type="ECO:0000313" key="3">
    <source>
        <dbReference type="EMBL" id="KEQ23598.1"/>
    </source>
</evidence>
<organism evidence="3 4">
    <name type="scientific">Paenibacillus tyrfis</name>
    <dbReference type="NCBI Taxonomy" id="1501230"/>
    <lineage>
        <taxon>Bacteria</taxon>
        <taxon>Bacillati</taxon>
        <taxon>Bacillota</taxon>
        <taxon>Bacilli</taxon>
        <taxon>Bacillales</taxon>
        <taxon>Paenibacillaceae</taxon>
        <taxon>Paenibacillus</taxon>
    </lineage>
</organism>
<comment type="similarity">
    <text evidence="1">Belongs to the metallophosphoesterase superfamily. YfcE family.</text>
</comment>
<keyword evidence="4" id="KW-1185">Reference proteome</keyword>
<dbReference type="PANTHER" id="PTHR42850:SF2">
    <property type="entry name" value="BLL5683 PROTEIN"/>
    <property type="match status" value="1"/>
</dbReference>
<dbReference type="GO" id="GO:0016791">
    <property type="term" value="F:phosphatase activity"/>
    <property type="evidence" value="ECO:0007669"/>
    <property type="project" value="TreeGrafter"/>
</dbReference>
<reference evidence="3 4" key="1">
    <citation type="submission" date="2014-06" db="EMBL/GenBank/DDBJ databases">
        <title>Draft genome sequence of Paenibacillus sp. MSt1.</title>
        <authorList>
            <person name="Aw Y.K."/>
            <person name="Ong K.S."/>
            <person name="Gan H.M."/>
            <person name="Lee S.M."/>
        </authorList>
    </citation>
    <scope>NUCLEOTIDE SEQUENCE [LARGE SCALE GENOMIC DNA]</scope>
    <source>
        <strain evidence="3 4">MSt1</strain>
    </source>
</reference>
<dbReference type="PIRSF" id="PIRSF000883">
    <property type="entry name" value="Pesterase_MJ0912"/>
    <property type="match status" value="1"/>
</dbReference>
<dbReference type="eggNOG" id="COG0639">
    <property type="taxonomic scope" value="Bacteria"/>
</dbReference>
<dbReference type="Gene3D" id="3.60.21.10">
    <property type="match status" value="1"/>
</dbReference>
<name>A0A081NYS5_9BACL</name>
<dbReference type="GO" id="GO:0005737">
    <property type="term" value="C:cytoplasm"/>
    <property type="evidence" value="ECO:0007669"/>
    <property type="project" value="TreeGrafter"/>
</dbReference>
<gene>
    <name evidence="3" type="ORF">ET33_15865</name>
</gene>
<sequence length="246" mass="27587">MTDSIAVISDIHSNIYALDAVLEDIEARKLHRIVNLGDSLFGPVDPVQTAQRLMNLENAVHIMGNCDRILLESEADSLTFRHVKPLLTEEIERWIGTFSATWTLEDMLFCHGTPFSDEHYLIEEVTEHGVKDKDAERLSLELQPVAASWIYCGHTHVSRMVRLSDGKTIVNPGSVGLPAYEEEAPYPHVMEAGSPHARYAAIRRMNGSWVVEHVQVAYDWHRAAAAARQNGRDDYATAIRTGRMLG</sequence>
<feature type="domain" description="Calcineurin-like phosphoesterase" evidence="2">
    <location>
        <begin position="5"/>
        <end position="182"/>
    </location>
</feature>
<dbReference type="AlphaFoldDB" id="A0A081NYS5"/>
<dbReference type="InterPro" id="IPR024654">
    <property type="entry name" value="Calcineurin-like_PHP_lpxH"/>
</dbReference>
<proteinExistence type="inferred from homology"/>
<comment type="caution">
    <text evidence="3">The sequence shown here is derived from an EMBL/GenBank/DDBJ whole genome shotgun (WGS) entry which is preliminary data.</text>
</comment>
<dbReference type="EMBL" id="JNVM01000021">
    <property type="protein sequence ID" value="KEQ23598.1"/>
    <property type="molecule type" value="Genomic_DNA"/>
</dbReference>
<dbReference type="Pfam" id="PF12850">
    <property type="entry name" value="Metallophos_2"/>
    <property type="match status" value="1"/>
</dbReference>
<dbReference type="InterPro" id="IPR050126">
    <property type="entry name" value="Ap4A_hydrolase"/>
</dbReference>
<evidence type="ECO:0000313" key="4">
    <source>
        <dbReference type="Proteomes" id="UP000028123"/>
    </source>
</evidence>
<dbReference type="Proteomes" id="UP000028123">
    <property type="component" value="Unassembled WGS sequence"/>
</dbReference>
<evidence type="ECO:0000256" key="1">
    <source>
        <dbReference type="ARBA" id="ARBA00008950"/>
    </source>
</evidence>